<accession>A0A2S8GF59</accession>
<dbReference type="SUPFAM" id="SSF48239">
    <property type="entry name" value="Terpenoid cyclases/Protein prenyltransferases"/>
    <property type="match status" value="1"/>
</dbReference>
<feature type="chain" id="PRO_5015481142" description="Squalene cyclase C-terminal domain-containing protein" evidence="1">
    <location>
        <begin position="33"/>
        <end position="355"/>
    </location>
</feature>
<dbReference type="OrthoDB" id="265313at2"/>
<reference evidence="2 3" key="1">
    <citation type="submission" date="2018-02" db="EMBL/GenBank/DDBJ databases">
        <title>Comparative genomes isolates from brazilian mangrove.</title>
        <authorList>
            <person name="Araujo J.E."/>
            <person name="Taketani R.G."/>
            <person name="Silva M.C.P."/>
            <person name="Loureco M.V."/>
            <person name="Andreote F.D."/>
        </authorList>
    </citation>
    <scope>NUCLEOTIDE SEQUENCE [LARGE SCALE GENOMIC DNA]</scope>
    <source>
        <strain evidence="2 3">Nap-Phe MGV</strain>
    </source>
</reference>
<dbReference type="PROSITE" id="PS51318">
    <property type="entry name" value="TAT"/>
    <property type="match status" value="1"/>
</dbReference>
<dbReference type="InterPro" id="IPR008930">
    <property type="entry name" value="Terpenoid_cyclase/PrenylTrfase"/>
</dbReference>
<protein>
    <recommendedName>
        <fullName evidence="4">Squalene cyclase C-terminal domain-containing protein</fullName>
    </recommendedName>
</protein>
<evidence type="ECO:0000313" key="2">
    <source>
        <dbReference type="EMBL" id="PQO42881.1"/>
    </source>
</evidence>
<dbReference type="Gene3D" id="1.50.10.20">
    <property type="match status" value="2"/>
</dbReference>
<name>A0A2S8GF59_9BACT</name>
<dbReference type="Proteomes" id="UP000237819">
    <property type="component" value="Unassembled WGS sequence"/>
</dbReference>
<dbReference type="CDD" id="cd00688">
    <property type="entry name" value="ISOPREN_C2_like"/>
    <property type="match status" value="1"/>
</dbReference>
<evidence type="ECO:0008006" key="4">
    <source>
        <dbReference type="Google" id="ProtNLM"/>
    </source>
</evidence>
<evidence type="ECO:0000256" key="1">
    <source>
        <dbReference type="SAM" id="SignalP"/>
    </source>
</evidence>
<dbReference type="EMBL" id="PUHZ01000024">
    <property type="protein sequence ID" value="PQO42881.1"/>
    <property type="molecule type" value="Genomic_DNA"/>
</dbReference>
<evidence type="ECO:0000313" key="3">
    <source>
        <dbReference type="Proteomes" id="UP000237819"/>
    </source>
</evidence>
<proteinExistence type="predicted"/>
<comment type="caution">
    <text evidence="2">The sequence shown here is derived from an EMBL/GenBank/DDBJ whole genome shotgun (WGS) entry which is preliminary data.</text>
</comment>
<feature type="signal peptide" evidence="1">
    <location>
        <begin position="1"/>
        <end position="32"/>
    </location>
</feature>
<gene>
    <name evidence="2" type="ORF">C5Y93_24460</name>
</gene>
<organism evidence="2 3">
    <name type="scientific">Blastopirellula marina</name>
    <dbReference type="NCBI Taxonomy" id="124"/>
    <lineage>
        <taxon>Bacteria</taxon>
        <taxon>Pseudomonadati</taxon>
        <taxon>Planctomycetota</taxon>
        <taxon>Planctomycetia</taxon>
        <taxon>Pirellulales</taxon>
        <taxon>Pirellulaceae</taxon>
        <taxon>Blastopirellula</taxon>
    </lineage>
</organism>
<dbReference type="InterPro" id="IPR006311">
    <property type="entry name" value="TAT_signal"/>
</dbReference>
<dbReference type="RefSeq" id="WP_105338093.1">
    <property type="nucleotide sequence ID" value="NZ_PUHZ01000024.1"/>
</dbReference>
<dbReference type="AlphaFoldDB" id="A0A2S8GF59"/>
<keyword evidence="1" id="KW-0732">Signal</keyword>
<sequence>MTDKLNRRAVLRCLAGGLPLAAGLAGGSSLLAADEALRTSWLTSTRKGLDWVARTQTRVGHWASQAYPTAMAALAGTALIASGSTTTQGPYAKNIRRVTDFIYSKRRDNGLIGDPLTDNRYTYGHGFSMLFLSQVLGEEEDEERREELISTLTKAVEFTVSAQTTSGGWGYVSAKDGNDFDEGSTTITQVQGLRGCRNAGIVVPSEVIERAKKYIYDCQNPDGGISYSSKNRGTSRPAITAASICCLQNAGEYGGDVVDKMISYCKDNLHQIQTQQQAFSHWHYTYLYYAQVVYREGFRDREFWEAFRDRLYGEIVRKQRSDGAWDDTTVGPIYVTSCNLIMMQLDYGFLPIYQR</sequence>